<evidence type="ECO:0000313" key="4">
    <source>
        <dbReference type="Proteomes" id="UP000054032"/>
    </source>
</evidence>
<feature type="region of interest" description="Disordered" evidence="1">
    <location>
        <begin position="357"/>
        <end position="376"/>
    </location>
</feature>
<dbReference type="Proteomes" id="UP000054032">
    <property type="component" value="Unassembled WGS sequence"/>
</dbReference>
<dbReference type="HOGENOM" id="CLU_533144_0_0_1"/>
<dbReference type="GeneID" id="19121188"/>
<dbReference type="RefSeq" id="XP_007689724.1">
    <property type="nucleotide sequence ID" value="XM_007691534.1"/>
</dbReference>
<evidence type="ECO:0000313" key="3">
    <source>
        <dbReference type="EMBL" id="EUC43745.1"/>
    </source>
</evidence>
<keyword evidence="2" id="KW-0812">Transmembrane</keyword>
<protein>
    <submittedName>
        <fullName evidence="3">Uncharacterized protein</fullName>
    </submittedName>
</protein>
<feature type="transmembrane region" description="Helical" evidence="2">
    <location>
        <begin position="12"/>
        <end position="35"/>
    </location>
</feature>
<reference evidence="3 4" key="1">
    <citation type="journal article" date="2013" name="PLoS Genet.">
        <title>Comparative genome structure, secondary metabolite, and effector coding capacity across Cochliobolus pathogens.</title>
        <authorList>
            <person name="Condon B.J."/>
            <person name="Leng Y."/>
            <person name="Wu D."/>
            <person name="Bushley K.E."/>
            <person name="Ohm R.A."/>
            <person name="Otillar R."/>
            <person name="Martin J."/>
            <person name="Schackwitz W."/>
            <person name="Grimwood J."/>
            <person name="MohdZainudin N."/>
            <person name="Xue C."/>
            <person name="Wang R."/>
            <person name="Manning V.A."/>
            <person name="Dhillon B."/>
            <person name="Tu Z.J."/>
            <person name="Steffenson B.J."/>
            <person name="Salamov A."/>
            <person name="Sun H."/>
            <person name="Lowry S."/>
            <person name="LaButti K."/>
            <person name="Han J."/>
            <person name="Copeland A."/>
            <person name="Lindquist E."/>
            <person name="Barry K."/>
            <person name="Schmutz J."/>
            <person name="Baker S.E."/>
            <person name="Ciuffetti L.M."/>
            <person name="Grigoriev I.V."/>
            <person name="Zhong S."/>
            <person name="Turgeon B.G."/>
        </authorList>
    </citation>
    <scope>NUCLEOTIDE SEQUENCE [LARGE SCALE GENOMIC DNA]</scope>
    <source>
        <strain evidence="3 4">ATCC 44560</strain>
    </source>
</reference>
<dbReference type="AlphaFoldDB" id="W6Z1C4"/>
<accession>W6Z1C4</accession>
<gene>
    <name evidence="3" type="ORF">COCMIDRAFT_27805</name>
</gene>
<keyword evidence="4" id="KW-1185">Reference proteome</keyword>
<organism evidence="3 4">
    <name type="scientific">Bipolaris oryzae ATCC 44560</name>
    <dbReference type="NCBI Taxonomy" id="930090"/>
    <lineage>
        <taxon>Eukaryota</taxon>
        <taxon>Fungi</taxon>
        <taxon>Dikarya</taxon>
        <taxon>Ascomycota</taxon>
        <taxon>Pezizomycotina</taxon>
        <taxon>Dothideomycetes</taxon>
        <taxon>Pleosporomycetidae</taxon>
        <taxon>Pleosporales</taxon>
        <taxon>Pleosporineae</taxon>
        <taxon>Pleosporaceae</taxon>
        <taxon>Bipolaris</taxon>
    </lineage>
</organism>
<name>W6Z1C4_COCMI</name>
<dbReference type="EMBL" id="KI964020">
    <property type="protein sequence ID" value="EUC43745.1"/>
    <property type="molecule type" value="Genomic_DNA"/>
</dbReference>
<dbReference type="KEGG" id="bor:COCMIDRAFT_27805"/>
<sequence>MGRRGAGGRRRSATIAVGGGLALVCAFVSDVMGIVAMQGMSEAGTGGPRQILWPGWDAQAQTDLAEAYRVPQAAQCQSTTPSPQLQPSPPPKCFEMSVGDSDSVAVRRALVRERTTCRLSWPCTYLAWPQSAMPARLPTALGRKWPRGRGVEFRRDRLATTAIVDLALLLLTIGTRRQGERGCVCCHIYRQQGPIPSGEHTQVFLGVTAVWRPRGGGGGGKGASFVSPKCFHGASGASTAVSQGRRASPSLRHSGHASPIGCPAAQPDFLGIENAMLLSAVSNPPLCLGPLPARRLVARCTARTRLICTVPLFLLAAFHGSSKLAHALPIPASLQEPLSRRPGHVCNAILIPHGQSRVRKGERARPRSAGNNGDVSAQLTRYLHGPLVSRRDEAVVDAPVGRYSSTYVVMYILTPPACEQSERKQQPAGQLGIASRKKAVDQLVGPKQSGPLTSVCVCARADSKQCLFAPSPTSPGRRGRGGSERTTVRPSGALQQCHLTVPGVAVGGISS</sequence>
<keyword evidence="2" id="KW-0472">Membrane</keyword>
<proteinExistence type="predicted"/>
<keyword evidence="2" id="KW-1133">Transmembrane helix</keyword>
<feature type="region of interest" description="Disordered" evidence="1">
    <location>
        <begin position="468"/>
        <end position="493"/>
    </location>
</feature>
<evidence type="ECO:0000256" key="1">
    <source>
        <dbReference type="SAM" id="MobiDB-lite"/>
    </source>
</evidence>
<evidence type="ECO:0000256" key="2">
    <source>
        <dbReference type="SAM" id="Phobius"/>
    </source>
</evidence>